<accession>A0AAN7BGD8</accession>
<feature type="transmembrane region" description="Helical" evidence="10">
    <location>
        <begin position="493"/>
        <end position="511"/>
    </location>
</feature>
<feature type="region of interest" description="Disordered" evidence="9">
    <location>
        <begin position="438"/>
        <end position="475"/>
    </location>
</feature>
<dbReference type="SUPFAM" id="SSF90123">
    <property type="entry name" value="ABC transporter transmembrane region"/>
    <property type="match status" value="2"/>
</dbReference>
<reference evidence="13" key="2">
    <citation type="submission" date="2023-05" db="EMBL/GenBank/DDBJ databases">
        <authorList>
            <consortium name="Lawrence Berkeley National Laboratory"/>
            <person name="Steindorff A."/>
            <person name="Hensen N."/>
            <person name="Bonometti L."/>
            <person name="Westerberg I."/>
            <person name="Brannstrom I.O."/>
            <person name="Guillou S."/>
            <person name="Cros-Aarteil S."/>
            <person name="Calhoun S."/>
            <person name="Haridas S."/>
            <person name="Kuo A."/>
            <person name="Mondo S."/>
            <person name="Pangilinan J."/>
            <person name="Riley R."/>
            <person name="Labutti K."/>
            <person name="Andreopoulos B."/>
            <person name="Lipzen A."/>
            <person name="Chen C."/>
            <person name="Yanf M."/>
            <person name="Daum C."/>
            <person name="Ng V."/>
            <person name="Clum A."/>
            <person name="Ohm R."/>
            <person name="Martin F."/>
            <person name="Silar P."/>
            <person name="Natvig D."/>
            <person name="Lalanne C."/>
            <person name="Gautier V."/>
            <person name="Ament-Velasquez S.L."/>
            <person name="Kruys A."/>
            <person name="Hutchinson M.I."/>
            <person name="Powell A.J."/>
            <person name="Barry K."/>
            <person name="Miller A.N."/>
            <person name="Grigoriev I.V."/>
            <person name="Debuchy R."/>
            <person name="Gladieux P."/>
            <person name="Thoren M.H."/>
            <person name="Johannesson H."/>
        </authorList>
    </citation>
    <scope>NUCLEOTIDE SEQUENCE</scope>
    <source>
        <strain evidence="13">CBS 990.96</strain>
    </source>
</reference>
<feature type="domain" description="ABC transmembrane type-1" evidence="12">
    <location>
        <begin position="497"/>
        <end position="763"/>
    </location>
</feature>
<dbReference type="SUPFAM" id="SSF52540">
    <property type="entry name" value="P-loop containing nucleoside triphosphate hydrolases"/>
    <property type="match status" value="2"/>
</dbReference>
<evidence type="ECO:0000256" key="4">
    <source>
        <dbReference type="ARBA" id="ARBA00022737"/>
    </source>
</evidence>
<keyword evidence="4" id="KW-0677">Repeat</keyword>
<organism evidence="13 14">
    <name type="scientific">Podospora fimiseda</name>
    <dbReference type="NCBI Taxonomy" id="252190"/>
    <lineage>
        <taxon>Eukaryota</taxon>
        <taxon>Fungi</taxon>
        <taxon>Dikarya</taxon>
        <taxon>Ascomycota</taxon>
        <taxon>Pezizomycotina</taxon>
        <taxon>Sordariomycetes</taxon>
        <taxon>Sordariomycetidae</taxon>
        <taxon>Sordariales</taxon>
        <taxon>Podosporaceae</taxon>
        <taxon>Podospora</taxon>
    </lineage>
</organism>
<evidence type="ECO:0000256" key="7">
    <source>
        <dbReference type="ARBA" id="ARBA00022989"/>
    </source>
</evidence>
<dbReference type="GO" id="GO:0005524">
    <property type="term" value="F:ATP binding"/>
    <property type="evidence" value="ECO:0007669"/>
    <property type="project" value="UniProtKB-KW"/>
</dbReference>
<dbReference type="FunFam" id="3.40.50.300:FF:000997">
    <property type="entry name" value="Multidrug resistance-associated protein 1"/>
    <property type="match status" value="1"/>
</dbReference>
<dbReference type="InterPro" id="IPR011527">
    <property type="entry name" value="ABC1_TM_dom"/>
</dbReference>
<evidence type="ECO:0000259" key="11">
    <source>
        <dbReference type="PROSITE" id="PS50893"/>
    </source>
</evidence>
<evidence type="ECO:0000256" key="5">
    <source>
        <dbReference type="ARBA" id="ARBA00022741"/>
    </source>
</evidence>
<comment type="caution">
    <text evidence="13">The sequence shown here is derived from an EMBL/GenBank/DDBJ whole genome shotgun (WGS) entry which is preliminary data.</text>
</comment>
<dbReference type="Pfam" id="PF00664">
    <property type="entry name" value="ABC_membrane"/>
    <property type="match status" value="2"/>
</dbReference>
<feature type="domain" description="ABC transporter" evidence="11">
    <location>
        <begin position="800"/>
        <end position="1034"/>
    </location>
</feature>
<feature type="domain" description="ABC transmembrane type-1" evidence="12">
    <location>
        <begin position="1"/>
        <end position="168"/>
    </location>
</feature>
<dbReference type="Pfam" id="PF00005">
    <property type="entry name" value="ABC_tran"/>
    <property type="match status" value="2"/>
</dbReference>
<evidence type="ECO:0000256" key="10">
    <source>
        <dbReference type="SAM" id="Phobius"/>
    </source>
</evidence>
<protein>
    <submittedName>
        <fullName evidence="13">P-loop containing nucleoside triphosphate hydrolase protein</fullName>
    </submittedName>
</protein>
<dbReference type="InterPro" id="IPR017871">
    <property type="entry name" value="ABC_transporter-like_CS"/>
</dbReference>
<dbReference type="CDD" id="cd03244">
    <property type="entry name" value="ABCC_MRP_domain2"/>
    <property type="match status" value="1"/>
</dbReference>
<evidence type="ECO:0000256" key="9">
    <source>
        <dbReference type="SAM" id="MobiDB-lite"/>
    </source>
</evidence>
<evidence type="ECO:0000256" key="1">
    <source>
        <dbReference type="ARBA" id="ARBA00004141"/>
    </source>
</evidence>
<evidence type="ECO:0000256" key="6">
    <source>
        <dbReference type="ARBA" id="ARBA00022840"/>
    </source>
</evidence>
<dbReference type="PROSITE" id="PS50929">
    <property type="entry name" value="ABC_TM1F"/>
    <property type="match status" value="2"/>
</dbReference>
<feature type="transmembrane region" description="Helical" evidence="10">
    <location>
        <begin position="113"/>
        <end position="132"/>
    </location>
</feature>
<dbReference type="PROSITE" id="PS00211">
    <property type="entry name" value="ABC_TRANSPORTER_1"/>
    <property type="match status" value="1"/>
</dbReference>
<keyword evidence="8 10" id="KW-0472">Membrane</keyword>
<feature type="transmembrane region" description="Helical" evidence="10">
    <location>
        <begin position="12"/>
        <end position="38"/>
    </location>
</feature>
<feature type="domain" description="ABC transporter" evidence="11">
    <location>
        <begin position="204"/>
        <end position="431"/>
    </location>
</feature>
<dbReference type="Gene3D" id="3.40.50.300">
    <property type="entry name" value="P-loop containing nucleotide triphosphate hydrolases"/>
    <property type="match status" value="2"/>
</dbReference>
<dbReference type="PANTHER" id="PTHR24223">
    <property type="entry name" value="ATP-BINDING CASSETTE SUB-FAMILY C"/>
    <property type="match status" value="1"/>
</dbReference>
<dbReference type="FunFam" id="1.20.1560.10:FF:000013">
    <property type="entry name" value="ABC transporter C family member 2"/>
    <property type="match status" value="1"/>
</dbReference>
<dbReference type="PROSITE" id="PS50893">
    <property type="entry name" value="ABC_TRANSPORTER_2"/>
    <property type="match status" value="2"/>
</dbReference>
<reference evidence="13" key="1">
    <citation type="journal article" date="2023" name="Mol. Phylogenet. Evol.">
        <title>Genome-scale phylogeny and comparative genomics of the fungal order Sordariales.</title>
        <authorList>
            <person name="Hensen N."/>
            <person name="Bonometti L."/>
            <person name="Westerberg I."/>
            <person name="Brannstrom I.O."/>
            <person name="Guillou S."/>
            <person name="Cros-Aarteil S."/>
            <person name="Calhoun S."/>
            <person name="Haridas S."/>
            <person name="Kuo A."/>
            <person name="Mondo S."/>
            <person name="Pangilinan J."/>
            <person name="Riley R."/>
            <person name="LaButti K."/>
            <person name="Andreopoulos B."/>
            <person name="Lipzen A."/>
            <person name="Chen C."/>
            <person name="Yan M."/>
            <person name="Daum C."/>
            <person name="Ng V."/>
            <person name="Clum A."/>
            <person name="Steindorff A."/>
            <person name="Ohm R.A."/>
            <person name="Martin F."/>
            <person name="Silar P."/>
            <person name="Natvig D.O."/>
            <person name="Lalanne C."/>
            <person name="Gautier V."/>
            <person name="Ament-Velasquez S.L."/>
            <person name="Kruys A."/>
            <person name="Hutchinson M.I."/>
            <person name="Powell A.J."/>
            <person name="Barry K."/>
            <person name="Miller A.N."/>
            <person name="Grigoriev I.V."/>
            <person name="Debuchy R."/>
            <person name="Gladieux P."/>
            <person name="Hiltunen Thoren M."/>
            <person name="Johannesson H."/>
        </authorList>
    </citation>
    <scope>NUCLEOTIDE SEQUENCE</scope>
    <source>
        <strain evidence="13">CBS 990.96</strain>
    </source>
</reference>
<keyword evidence="6" id="KW-0067">ATP-binding</keyword>
<proteinExistence type="predicted"/>
<name>A0AAN7BGD8_9PEZI</name>
<feature type="transmembrane region" description="Helical" evidence="10">
    <location>
        <begin position="523"/>
        <end position="543"/>
    </location>
</feature>
<dbReference type="GO" id="GO:0140359">
    <property type="term" value="F:ABC-type transporter activity"/>
    <property type="evidence" value="ECO:0007669"/>
    <property type="project" value="InterPro"/>
</dbReference>
<dbReference type="GO" id="GO:0016887">
    <property type="term" value="F:ATP hydrolysis activity"/>
    <property type="evidence" value="ECO:0007669"/>
    <property type="project" value="InterPro"/>
</dbReference>
<keyword evidence="14" id="KW-1185">Reference proteome</keyword>
<keyword evidence="3 10" id="KW-0812">Transmembrane</keyword>
<dbReference type="InterPro" id="IPR003439">
    <property type="entry name" value="ABC_transporter-like_ATP-bd"/>
</dbReference>
<evidence type="ECO:0000259" key="12">
    <source>
        <dbReference type="PROSITE" id="PS50929"/>
    </source>
</evidence>
<sequence>MHQLWASVPVQILLAVGLLYRTLGLSVFSGIALMALMVPVNSRIAQGMGAIQMEIMAASDARIQTTTEIIRSIWTIKLIAWDSFFEKQIGEKRSAELKLLRARYMLWSTSATIWYGLPLVITFSSFFCFSIIEGKLLTPSLAFACLSLFNLLKTPIDDFIGIIGRVQGSVVALGRVESFLAEQETDKYRVLKTLTSDGQVEIGFGGDAIFCWPERKKESKSFTLKNLNLRFKVGKLNIIIGPTGSGKSSLLYALLGEMPLISGNVRMPAAVALCAQEPWLTNGTMRDNILFGQPFEKERYRALLLVCAFETDLKILPKGDLTSVGDGGVSLSDGQKQRVALARAVYSNARHLLLDDCLSAVDAHTASFIFKHCITGSLMKGRTCILATHNVALTAPGADYIVRLRNGSVIAEGSREDMTAWGQLPELVGGLDKSRCEAEERDTKRELTPLEASRPGKNEADENKSDSRVAESTEPNPRDTILKYLSFMGGPQYWIWLVFFFVAQQVGSIAVNCHRSSWSLQRFFGIYALLLIAYFVIGFMRLYTLSIGSLTAAAHIHKTLLHSILSASLRFFNDKSFGQIVSLFSGDMRTVDQDLAVLAIATLHFVGALLATTILIIAITPEFFLPAVFISFVYLIIARVYIISSSKLKEMESTRQSPVLQHLGETLSGVVTIRAYGAENQYSDTSLSLLQKLNQPSYFLGATERWLVVRLSLTSAFVSLFAGSFSIRSSSGNAGTIGLSMSYAIVFSEQILWLIRYYMVTAQNMTALQRFRACMDESAEAEEAKSHVVPAQEWPLSGMVEYRGVSARYAAHLKPVLRNISFQVQSLERVGIVGRTGAGKSSLALTLLRGLEIGSGQILVDGLDTKQIDLHALRSRLAYVPQDPTLFAGSLRLNLDPYGEYTDKEVIDALIRVALLDNTEDATKFSDLPFTLTEAGSNLSQGQRQLVCIARALLKRLKIVILDEATASIDRDSDLKIQECIRKMEATVITVAHRLRTVIDYDRIIGLDAGEIKECDHSWKLLQRKDGIFRGMCDAAVDRDELVALSKAAWEARQSAPTEGF</sequence>
<keyword evidence="13" id="KW-0378">Hydrolase</keyword>
<evidence type="ECO:0000256" key="8">
    <source>
        <dbReference type="ARBA" id="ARBA00023136"/>
    </source>
</evidence>
<evidence type="ECO:0000313" key="14">
    <source>
        <dbReference type="Proteomes" id="UP001301958"/>
    </source>
</evidence>
<keyword evidence="7 10" id="KW-1133">Transmembrane helix</keyword>
<dbReference type="SMART" id="SM00382">
    <property type="entry name" value="AAA"/>
    <property type="match status" value="2"/>
</dbReference>
<dbReference type="GO" id="GO:0000329">
    <property type="term" value="C:fungal-type vacuole membrane"/>
    <property type="evidence" value="ECO:0007669"/>
    <property type="project" value="TreeGrafter"/>
</dbReference>
<dbReference type="PANTHER" id="PTHR24223:SF353">
    <property type="entry name" value="ABC TRANSPORTER ATP-BINDING PROTEIN_PERMEASE VMR1-RELATED"/>
    <property type="match status" value="1"/>
</dbReference>
<keyword evidence="5" id="KW-0547">Nucleotide-binding</keyword>
<evidence type="ECO:0000256" key="3">
    <source>
        <dbReference type="ARBA" id="ARBA00022692"/>
    </source>
</evidence>
<dbReference type="Gene3D" id="1.20.1560.10">
    <property type="entry name" value="ABC transporter type 1, transmembrane domain"/>
    <property type="match status" value="2"/>
</dbReference>
<dbReference type="CDD" id="cd18604">
    <property type="entry name" value="ABC_6TM_VMR1_D2_like"/>
    <property type="match status" value="1"/>
</dbReference>
<gene>
    <name evidence="13" type="ORF">QBC38DRAFT_493256</name>
</gene>
<dbReference type="AlphaFoldDB" id="A0AAN7BGD8"/>
<dbReference type="EMBL" id="MU865625">
    <property type="protein sequence ID" value="KAK4220855.1"/>
    <property type="molecule type" value="Genomic_DNA"/>
</dbReference>
<dbReference type="InterPro" id="IPR003593">
    <property type="entry name" value="AAA+_ATPase"/>
</dbReference>
<comment type="subcellular location">
    <subcellularLocation>
        <location evidence="1">Membrane</location>
        <topology evidence="1">Multi-pass membrane protein</topology>
    </subcellularLocation>
</comment>
<dbReference type="InterPro" id="IPR027417">
    <property type="entry name" value="P-loop_NTPase"/>
</dbReference>
<feature type="transmembrane region" description="Helical" evidence="10">
    <location>
        <begin position="623"/>
        <end position="642"/>
    </location>
</feature>
<dbReference type="InterPro" id="IPR050173">
    <property type="entry name" value="ABC_transporter_C-like"/>
</dbReference>
<dbReference type="CDD" id="cd03250">
    <property type="entry name" value="ABCC_MRP_domain1"/>
    <property type="match status" value="1"/>
</dbReference>
<dbReference type="Proteomes" id="UP001301958">
    <property type="component" value="Unassembled WGS sequence"/>
</dbReference>
<evidence type="ECO:0000256" key="2">
    <source>
        <dbReference type="ARBA" id="ARBA00022448"/>
    </source>
</evidence>
<dbReference type="InterPro" id="IPR036640">
    <property type="entry name" value="ABC1_TM_sf"/>
</dbReference>
<evidence type="ECO:0000313" key="13">
    <source>
        <dbReference type="EMBL" id="KAK4220855.1"/>
    </source>
</evidence>
<feature type="transmembrane region" description="Helical" evidence="10">
    <location>
        <begin position="594"/>
        <end position="617"/>
    </location>
</feature>
<dbReference type="FunFam" id="3.40.50.300:FF:000838">
    <property type="entry name" value="ABC multidrug transporter (Eurofung)"/>
    <property type="match status" value="1"/>
</dbReference>
<keyword evidence="2" id="KW-0813">Transport</keyword>